<organism evidence="2 3">
    <name type="scientific">Adineta steineri</name>
    <dbReference type="NCBI Taxonomy" id="433720"/>
    <lineage>
        <taxon>Eukaryota</taxon>
        <taxon>Metazoa</taxon>
        <taxon>Spiralia</taxon>
        <taxon>Gnathifera</taxon>
        <taxon>Rotifera</taxon>
        <taxon>Eurotatoria</taxon>
        <taxon>Bdelloidea</taxon>
        <taxon>Adinetida</taxon>
        <taxon>Adinetidae</taxon>
        <taxon>Adineta</taxon>
    </lineage>
</organism>
<name>A0A815UYV9_9BILA</name>
<feature type="compositionally biased region" description="Basic and acidic residues" evidence="1">
    <location>
        <begin position="56"/>
        <end position="69"/>
    </location>
</feature>
<dbReference type="AlphaFoldDB" id="A0A815UYV9"/>
<evidence type="ECO:0000256" key="1">
    <source>
        <dbReference type="SAM" id="MobiDB-lite"/>
    </source>
</evidence>
<dbReference type="EMBL" id="CAJNOG010002897">
    <property type="protein sequence ID" value="CAF1520614.1"/>
    <property type="molecule type" value="Genomic_DNA"/>
</dbReference>
<gene>
    <name evidence="2" type="ORF">JYZ213_LOCUS44551</name>
</gene>
<protein>
    <submittedName>
        <fullName evidence="2">Uncharacterized protein</fullName>
    </submittedName>
</protein>
<reference evidence="2" key="1">
    <citation type="submission" date="2021-02" db="EMBL/GenBank/DDBJ databases">
        <authorList>
            <person name="Nowell W R."/>
        </authorList>
    </citation>
    <scope>NUCLEOTIDE SEQUENCE</scope>
</reference>
<comment type="caution">
    <text evidence="2">The sequence shown here is derived from an EMBL/GenBank/DDBJ whole genome shotgun (WGS) entry which is preliminary data.</text>
</comment>
<feature type="region of interest" description="Disordered" evidence="1">
    <location>
        <begin position="35"/>
        <end position="69"/>
    </location>
</feature>
<sequence>MTTTYGIHQWPLPTIDSYLLQEAFIKRIENTINSNSAAQQIKSNDPAEISNSSNTSEKRSFSEDSDAQTKKIKIETPVLARKALMPSGASAVAPKFMSAAAMVASRLEITDEEFLKFAIEFEHEHGI</sequence>
<evidence type="ECO:0000313" key="2">
    <source>
        <dbReference type="EMBL" id="CAF1520614.1"/>
    </source>
</evidence>
<feature type="compositionally biased region" description="Polar residues" evidence="1">
    <location>
        <begin position="35"/>
        <end position="55"/>
    </location>
</feature>
<evidence type="ECO:0000313" key="3">
    <source>
        <dbReference type="Proteomes" id="UP000663845"/>
    </source>
</evidence>
<accession>A0A815UYV9</accession>
<proteinExistence type="predicted"/>
<dbReference type="Proteomes" id="UP000663845">
    <property type="component" value="Unassembled WGS sequence"/>
</dbReference>